<feature type="region of interest" description="Disordered" evidence="1">
    <location>
        <begin position="1"/>
        <end position="50"/>
    </location>
</feature>
<evidence type="ECO:0000256" key="1">
    <source>
        <dbReference type="SAM" id="MobiDB-lite"/>
    </source>
</evidence>
<name>A0ABR5HGM9_9HYPH</name>
<feature type="domain" description="Antitoxin-like ribbon-helix-helix" evidence="2">
    <location>
        <begin position="52"/>
        <end position="101"/>
    </location>
</feature>
<dbReference type="RefSeq" id="WP_048426510.1">
    <property type="nucleotide sequence ID" value="NZ_JTHF01000044.1"/>
</dbReference>
<feature type="compositionally biased region" description="Low complexity" evidence="1">
    <location>
        <begin position="12"/>
        <end position="32"/>
    </location>
</feature>
<accession>A0ABR5HGM9</accession>
<evidence type="ECO:0000259" key="2">
    <source>
        <dbReference type="Pfam" id="PF20605"/>
    </source>
</evidence>
<proteinExistence type="predicted"/>
<dbReference type="InterPro" id="IPR046765">
    <property type="entry name" value="Antitox_RHH"/>
</dbReference>
<dbReference type="Proteomes" id="UP000036471">
    <property type="component" value="Unassembled WGS sequence"/>
</dbReference>
<keyword evidence="4" id="KW-1185">Reference proteome</keyword>
<sequence>MTKRPSLFSPKTAAPAQQAEPAPVAPTVQPEVADARSDPAPAPVRYPKASTREGKRVVTAYISPEAFRQLKRIAADEDRQQQDLLLEGINAVFEKRGLSRIA</sequence>
<comment type="caution">
    <text evidence="3">The sequence shown here is derived from an EMBL/GenBank/DDBJ whole genome shotgun (WGS) entry which is preliminary data.</text>
</comment>
<reference evidence="3 4" key="1">
    <citation type="submission" date="2014-11" db="EMBL/GenBank/DDBJ databases">
        <title>Comparative genomics of Methylobacterium species.</title>
        <authorList>
            <person name="Chaudhry V."/>
            <person name="Patil P.B."/>
        </authorList>
    </citation>
    <scope>NUCLEOTIDE SEQUENCE [LARGE SCALE GENOMIC DNA]</scope>
    <source>
        <strain evidence="3 4">SE3.6</strain>
    </source>
</reference>
<dbReference type="Pfam" id="PF20605">
    <property type="entry name" value="Antitox_RHH"/>
    <property type="match status" value="1"/>
</dbReference>
<organism evidence="3 4">
    <name type="scientific">Methylobacterium indicum</name>
    <dbReference type="NCBI Taxonomy" id="1775910"/>
    <lineage>
        <taxon>Bacteria</taxon>
        <taxon>Pseudomonadati</taxon>
        <taxon>Pseudomonadota</taxon>
        <taxon>Alphaproteobacteria</taxon>
        <taxon>Hyphomicrobiales</taxon>
        <taxon>Methylobacteriaceae</taxon>
        <taxon>Methylobacterium</taxon>
    </lineage>
</organism>
<gene>
    <name evidence="3" type="ORF">QR79_06530</name>
</gene>
<evidence type="ECO:0000313" key="3">
    <source>
        <dbReference type="EMBL" id="KMO25686.1"/>
    </source>
</evidence>
<evidence type="ECO:0000313" key="4">
    <source>
        <dbReference type="Proteomes" id="UP000036471"/>
    </source>
</evidence>
<protein>
    <recommendedName>
        <fullName evidence="2">Antitoxin-like ribbon-helix-helix domain-containing protein</fullName>
    </recommendedName>
</protein>
<dbReference type="EMBL" id="JTHG01000046">
    <property type="protein sequence ID" value="KMO25686.1"/>
    <property type="molecule type" value="Genomic_DNA"/>
</dbReference>